<reference evidence="2 3" key="1">
    <citation type="submission" date="2020-08" db="EMBL/GenBank/DDBJ databases">
        <title>Genomic Encyclopedia of Type Strains, Phase III (KMG-III): the genomes of soil and plant-associated and newly described type strains.</title>
        <authorList>
            <person name="Whitman W."/>
        </authorList>
    </citation>
    <scope>NUCLEOTIDE SEQUENCE [LARGE SCALE GENOMIC DNA]</scope>
    <source>
        <strain evidence="2 3">CECT 5831</strain>
    </source>
</reference>
<dbReference type="InterPro" id="IPR029068">
    <property type="entry name" value="Glyas_Bleomycin-R_OHBP_Dase"/>
</dbReference>
<accession>A0A839TX64</accession>
<evidence type="ECO:0000259" key="1">
    <source>
        <dbReference type="PROSITE" id="PS51819"/>
    </source>
</evidence>
<dbReference type="Gene3D" id="3.10.180.10">
    <property type="entry name" value="2,3-Dihydroxybiphenyl 1,2-Dioxygenase, domain 1"/>
    <property type="match status" value="1"/>
</dbReference>
<dbReference type="Pfam" id="PF00903">
    <property type="entry name" value="Glyoxalase"/>
    <property type="match status" value="1"/>
</dbReference>
<proteinExistence type="predicted"/>
<comment type="caution">
    <text evidence="2">The sequence shown here is derived from an EMBL/GenBank/DDBJ whole genome shotgun (WGS) entry which is preliminary data.</text>
</comment>
<feature type="domain" description="VOC" evidence="1">
    <location>
        <begin position="5"/>
        <end position="42"/>
    </location>
</feature>
<name>A0A839TX64_9BACL</name>
<keyword evidence="2" id="KW-0456">Lyase</keyword>
<dbReference type="PROSITE" id="PS51819">
    <property type="entry name" value="VOC"/>
    <property type="match status" value="1"/>
</dbReference>
<dbReference type="RefSeq" id="WP_183586428.1">
    <property type="nucleotide sequence ID" value="NZ_JACHXJ010000007.1"/>
</dbReference>
<dbReference type="InterPro" id="IPR037523">
    <property type="entry name" value="VOC_core"/>
</dbReference>
<keyword evidence="2" id="KW-0223">Dioxygenase</keyword>
<organism evidence="2 3">
    <name type="scientific">Paenibacillus rhizosphaerae</name>
    <dbReference type="NCBI Taxonomy" id="297318"/>
    <lineage>
        <taxon>Bacteria</taxon>
        <taxon>Bacillati</taxon>
        <taxon>Bacillota</taxon>
        <taxon>Bacilli</taxon>
        <taxon>Bacillales</taxon>
        <taxon>Paenibacillaceae</taxon>
        <taxon>Paenibacillus</taxon>
    </lineage>
</organism>
<dbReference type="Proteomes" id="UP000517523">
    <property type="component" value="Unassembled WGS sequence"/>
</dbReference>
<evidence type="ECO:0000313" key="3">
    <source>
        <dbReference type="Proteomes" id="UP000517523"/>
    </source>
</evidence>
<protein>
    <submittedName>
        <fullName evidence="2">Catechol 2,3-dioxygenase-like lactoylglutathione lyase family enzyme</fullName>
    </submittedName>
</protein>
<evidence type="ECO:0000313" key="2">
    <source>
        <dbReference type="EMBL" id="MBB3131456.1"/>
    </source>
</evidence>
<gene>
    <name evidence="2" type="ORF">FHS19_006179</name>
</gene>
<dbReference type="GO" id="GO:0016829">
    <property type="term" value="F:lyase activity"/>
    <property type="evidence" value="ECO:0007669"/>
    <property type="project" value="UniProtKB-KW"/>
</dbReference>
<dbReference type="EMBL" id="JACHXJ010000007">
    <property type="protein sequence ID" value="MBB3131456.1"/>
    <property type="molecule type" value="Genomic_DNA"/>
</dbReference>
<dbReference type="SUPFAM" id="SSF54593">
    <property type="entry name" value="Glyoxalase/Bleomycin resistance protein/Dihydroxybiphenyl dioxygenase"/>
    <property type="match status" value="1"/>
</dbReference>
<dbReference type="InterPro" id="IPR004360">
    <property type="entry name" value="Glyas_Fos-R_dOase_dom"/>
</dbReference>
<dbReference type="GO" id="GO:0051213">
    <property type="term" value="F:dioxygenase activity"/>
    <property type="evidence" value="ECO:0007669"/>
    <property type="project" value="UniProtKB-KW"/>
</dbReference>
<keyword evidence="2" id="KW-0560">Oxidoreductase</keyword>
<sequence length="42" mass="4483">MGIQKLEHVGVVVNSIDESAAFYGKVLGMELKASKTLHSHGT</sequence>
<dbReference type="AlphaFoldDB" id="A0A839TX64"/>